<feature type="chain" id="PRO_5017702298" evidence="1">
    <location>
        <begin position="30"/>
        <end position="1250"/>
    </location>
</feature>
<organism evidence="4 5">
    <name type="scientific">Acinetobacter chinensis</name>
    <dbReference type="NCBI Taxonomy" id="2004650"/>
    <lineage>
        <taxon>Bacteria</taxon>
        <taxon>Pseudomonadati</taxon>
        <taxon>Pseudomonadota</taxon>
        <taxon>Gammaproteobacteria</taxon>
        <taxon>Moraxellales</taxon>
        <taxon>Moraxellaceae</taxon>
        <taxon>Acinetobacter</taxon>
    </lineage>
</organism>
<accession>A0A3B7M4E3</accession>
<proteinExistence type="predicted"/>
<dbReference type="KEGG" id="achi:CDG60_12895"/>
<dbReference type="EMBL" id="CP032134">
    <property type="protein sequence ID" value="AXY57379.1"/>
    <property type="molecule type" value="Genomic_DNA"/>
</dbReference>
<dbReference type="Pfam" id="PF24514">
    <property type="entry name" value="SpaA_4"/>
    <property type="match status" value="1"/>
</dbReference>
<evidence type="ECO:0000259" key="3">
    <source>
        <dbReference type="Pfam" id="PF24514"/>
    </source>
</evidence>
<name>A0A3B7M4E3_9GAMM</name>
<dbReference type="AlphaFoldDB" id="A0A3B7M4E3"/>
<reference evidence="5" key="1">
    <citation type="submission" date="2018-09" db="EMBL/GenBank/DDBJ databases">
        <title>The complete genome of Acinetobacter sp. strain WCHAc010005.</title>
        <authorList>
            <person name="Hu Y."/>
            <person name="Long H."/>
            <person name="Feng Y."/>
            <person name="Zong Z."/>
        </authorList>
    </citation>
    <scope>NUCLEOTIDE SEQUENCE [LARGE SCALE GENOMIC DNA]</scope>
    <source>
        <strain evidence="5">WCHAc010005</strain>
    </source>
</reference>
<dbReference type="InterPro" id="IPR055371">
    <property type="entry name" value="SpaA_PFL_dom_4"/>
</dbReference>
<keyword evidence="1" id="KW-0732">Signal</keyword>
<dbReference type="Gene3D" id="2.60.40.10">
    <property type="entry name" value="Immunoglobulins"/>
    <property type="match status" value="1"/>
</dbReference>
<feature type="domain" description="DUF11" evidence="2">
    <location>
        <begin position="425"/>
        <end position="562"/>
    </location>
</feature>
<evidence type="ECO:0000259" key="2">
    <source>
        <dbReference type="Pfam" id="PF01345"/>
    </source>
</evidence>
<evidence type="ECO:0000313" key="4">
    <source>
        <dbReference type="EMBL" id="AXY57379.1"/>
    </source>
</evidence>
<dbReference type="NCBIfam" id="TIGR01451">
    <property type="entry name" value="B_ant_repeat"/>
    <property type="match status" value="1"/>
</dbReference>
<feature type="signal peptide" evidence="1">
    <location>
        <begin position="1"/>
        <end position="29"/>
    </location>
</feature>
<dbReference type="InterPro" id="IPR047589">
    <property type="entry name" value="DUF11_rpt"/>
</dbReference>
<feature type="domain" description="SpaA-like prealbumin fold" evidence="3">
    <location>
        <begin position="753"/>
        <end position="882"/>
    </location>
</feature>
<dbReference type="InterPro" id="IPR001434">
    <property type="entry name" value="OmcB-like_DUF11"/>
</dbReference>
<protein>
    <submittedName>
        <fullName evidence="4">DUF11 domain-containing protein</fullName>
    </submittedName>
</protein>
<dbReference type="Pfam" id="PF01345">
    <property type="entry name" value="DUF11"/>
    <property type="match status" value="1"/>
</dbReference>
<dbReference type="Proteomes" id="UP000263753">
    <property type="component" value="Chromosome"/>
</dbReference>
<evidence type="ECO:0000256" key="1">
    <source>
        <dbReference type="SAM" id="SignalP"/>
    </source>
</evidence>
<evidence type="ECO:0000313" key="5">
    <source>
        <dbReference type="Proteomes" id="UP000263753"/>
    </source>
</evidence>
<sequence>MWGTEMKKVLGKSFLFGVLSCISISSAYSANPGAMTVDVSRFEVTAVDTPSITKGHSGVQTATITNFGPSAATGTVAEVRGATTTGVTITGVTWGAADTVCPLTGTVYSCSVGGLSVGSTFDVKITYAVAQTATTSTSVQQTTLAVKSNQANLGSGAGESIHRVWGREGSSTSAPSAYDAFWVGRTANGTCTVNRNSNGVITSTTCGTYSWEGTSLIGAWPLAEKNPIGQYLRTAASNSELGDTYYFVSSANKPEPTFVDLVTNLIGYTNSQVTLAEPSNKRNSYTNNLRAWEFETYVYIPNGTSEVNACVGTQGSHIDDGAYITIQKSNNGVLTNSALMSNSRESVRDSWDSDNPYVVSSTLTTGGYYKITYRMVNQNSINKYAQGLYGPIGMSFSGGTCSNTELQKLLETGFPTTITVLDKADLAITKTVDKATVKVGDLLTYKLKVWNKGVAAVTGAIVTDNVPADLASVQVVCKAVGTATCPASISNINNSNSRSITLGLLPLVGKDSNNNDANYLEFTLTGLLYKEPSGTSVSNTATIALPAGLTDTDPTNNTSTVSTVVTKNTPITNGESENMCVSAQSVNLITDTKFYSYIDNSILSSQGFAVNPAISPYSVAYGTGANGALQLQGKINWSYGNPRVTGSTLKIYVNGTPYAVLTTPGASVNNDATFTALNGATVTPVSFTVGQYNTAPSAVNFTVTLPTTVVSSLSTLNVDFQNISPNKSANDAGDDIGFSLNNLNVCLKPTFELKKISEGGTDAFEFENFSNLAANASYQIQSGEVVTTVVGSAQNVRLKNSVSPVENGFTSPVYADANKAISFTEKESGLYSLRSVECTDSNTSVSGNVAGNLAVRQGSTVTLDASKVKFASKLICKVTNEKKAGYVFSGRVINDNSGTTQDAAKAYNGVADSGEVGIAGSRIELQNCSTKEVFASAQTNANGGFEIRTLQNVFDATSNNVCLVQKNVDGYTSVSSAKSASVTAVVDAGHDLFTVEKNGTASVYDGFLFGDAQLQLILTQNGQKNISAGDVVDYPHEIISNSVHKLGALTSSNIQQPSGQDWQSMIYHDTNCNGLVDVNEKLYSAALQNTQIMPGQKICLVQRVVSSAAAKAGDSLTAEFKLDYSQNYEGNTPGKSNSVHDITTVGSAGLDIKKQVRTVNACPSTSADTALFTTENTAKKEQFLEYQIAYTNSSAKKLIDVVLKDSVPLGTEYKTCTENCTQTGSSLTWDIPGTLLPGARGNVLFCVKVQ</sequence>
<dbReference type="InterPro" id="IPR013783">
    <property type="entry name" value="Ig-like_fold"/>
</dbReference>
<gene>
    <name evidence="4" type="ORF">CDG60_12895</name>
</gene>